<organism evidence="1 2">
    <name type="scientific">Staphylococcus phage MVC_VPHSA1</name>
    <dbReference type="NCBI Taxonomy" id="3088876"/>
    <lineage>
        <taxon>Viruses</taxon>
        <taxon>Duplodnaviria</taxon>
        <taxon>Heunggongvirae</taxon>
        <taxon>Uroviricota</taxon>
        <taxon>Caudoviricetes</taxon>
        <taxon>Ehrlichviridae</taxon>
        <taxon>Chennaivirus</taxon>
        <taxon>Chennaivirus MVCVPHSA1</taxon>
    </lineage>
</organism>
<gene>
    <name evidence="1" type="ORF">FBHYGVHD_CDS0025</name>
</gene>
<evidence type="ECO:0000313" key="2">
    <source>
        <dbReference type="Proteomes" id="UP001322219"/>
    </source>
</evidence>
<accession>A0ABZ0QZX2</accession>
<proteinExistence type="predicted"/>
<sequence>MYTDLLDSEEAEEQCYEILELAEKSLRKIKHSMEQLPTYL</sequence>
<keyword evidence="2" id="KW-1185">Reference proteome</keyword>
<dbReference type="EMBL" id="OR670591">
    <property type="protein sequence ID" value="WPF64872.1"/>
    <property type="molecule type" value="Genomic_DNA"/>
</dbReference>
<evidence type="ECO:0000313" key="1">
    <source>
        <dbReference type="EMBL" id="WPF64872.1"/>
    </source>
</evidence>
<reference evidence="1 2" key="1">
    <citation type="submission" date="2023-10" db="EMBL/GenBank/DDBJ databases">
        <title>Genome Sequence of the Siphoviridae Staphylococcus aureus Phage MVC_VPHSA1.</title>
        <authorList>
            <person name="Deepak S.J."/>
            <person name="Porteen K."/>
            <person name="Wilfred R."/>
            <person name="Anbazhagan S."/>
            <person name="Elango A."/>
            <person name="Senthil Kumar T."/>
            <person name="Narendra B."/>
            <person name="Sureshkannan S."/>
            <person name="Nithya Quintoil M."/>
            <person name="Charley C.A."/>
            <person name="Teresa S."/>
            <person name="Raghavendra A.G."/>
        </authorList>
    </citation>
    <scope>NUCLEOTIDE SEQUENCE [LARGE SCALE GENOMIC DNA]</scope>
</reference>
<dbReference type="Proteomes" id="UP001322219">
    <property type="component" value="Segment"/>
</dbReference>
<protein>
    <submittedName>
        <fullName evidence="1">Uncharacterized protein</fullName>
    </submittedName>
</protein>
<name>A0ABZ0QZX2_9CAUD</name>